<dbReference type="InterPro" id="IPR013320">
    <property type="entry name" value="ConA-like_dom_sf"/>
</dbReference>
<comment type="caution">
    <text evidence="3">The sequence shown here is derived from an EMBL/GenBank/DDBJ whole genome shotgun (WGS) entry which is preliminary data.</text>
</comment>
<dbReference type="RefSeq" id="WP_136427210.1">
    <property type="nucleotide sequence ID" value="NZ_SSSM01000004.1"/>
</dbReference>
<keyword evidence="4" id="KW-1185">Reference proteome</keyword>
<dbReference type="Gene3D" id="2.60.40.10">
    <property type="entry name" value="Immunoglobulins"/>
    <property type="match status" value="3"/>
</dbReference>
<keyword evidence="1" id="KW-0732">Signal</keyword>
<dbReference type="InterPro" id="IPR000601">
    <property type="entry name" value="PKD_dom"/>
</dbReference>
<feature type="chain" id="PRO_5020341481" evidence="1">
    <location>
        <begin position="34"/>
        <end position="1479"/>
    </location>
</feature>
<dbReference type="InterPro" id="IPR013783">
    <property type="entry name" value="Ig-like_fold"/>
</dbReference>
<dbReference type="PROSITE" id="PS50093">
    <property type="entry name" value="PKD"/>
    <property type="match status" value="3"/>
</dbReference>
<dbReference type="CDD" id="cd00146">
    <property type="entry name" value="PKD"/>
    <property type="match status" value="3"/>
</dbReference>
<reference evidence="3 4" key="1">
    <citation type="submission" date="2019-04" db="EMBL/GenBank/DDBJ databases">
        <authorList>
            <person name="Jiang L."/>
        </authorList>
    </citation>
    <scope>NUCLEOTIDE SEQUENCE [LARGE SCALE GENOMIC DNA]</scope>
    <source>
        <strain evidence="3 4">YIM 131853</strain>
    </source>
</reference>
<protein>
    <submittedName>
        <fullName evidence="3">PKD domain-containing protein</fullName>
    </submittedName>
</protein>
<dbReference type="OrthoDB" id="9802683at2"/>
<dbReference type="Pfam" id="PF18911">
    <property type="entry name" value="PKD_4"/>
    <property type="match status" value="3"/>
</dbReference>
<dbReference type="GO" id="GO:0005975">
    <property type="term" value="P:carbohydrate metabolic process"/>
    <property type="evidence" value="ECO:0007669"/>
    <property type="project" value="UniProtKB-ARBA"/>
</dbReference>
<dbReference type="SMART" id="SM00089">
    <property type="entry name" value="PKD"/>
    <property type="match status" value="3"/>
</dbReference>
<dbReference type="SUPFAM" id="SSF49299">
    <property type="entry name" value="PKD domain"/>
    <property type="match status" value="3"/>
</dbReference>
<dbReference type="Pfam" id="PF13385">
    <property type="entry name" value="Laminin_G_3"/>
    <property type="match status" value="1"/>
</dbReference>
<sequence length="1479" mass="148535">MPLSFSARLRALAATTAVLVTAGVLFGAPPAQADTAPDAGVIPTVSSDVLPTVQIDGIIWSTVIVGNTVYAGGSFANARPAGNAAGVGNIARSNLLAFNLQTGALITSFNPTVNGTVNSVAASPDGSRLYIGGAFTTVNGVTRNRVAAFDTATGSLVTAFAPSFNATVQAVTATNSTVFVGGSFTAVGGTTRTRVAAVSASSGALTAFNASADAQVLALALSPDGGKLVIGGHFTTLNGSNNPGLGMGAVNTTTGASVAWNVNSLIRQGGANGAIYSLKSDSTGVYGTAYFFPVSGQTLEGAFHAEWNNGNLLWLESCSGDSYDVAVNSTTMYLAGHPHDCSSVPSGFPDTNPRQYHRGMAWNKNATGAVTVGGAFPGQPTSTILDWWPDFNTGTVSGSSQGPWSIAANDNYVVYAGEFTRVNNVVQQGIVRFATPAIAPNTDGPRLSGSSYVPSLTPGTASGSVDIKIQTNWDRDNKNLTYQFYRDGSTTTPIYTVTAASRANFDRPILSFTDTGLVAGSSHSYRVRVTDPKGNTVIGNSVTINASAAGSVSSYATAVKNDGASLYYRLGDSSGTAITDWAGANNGTAAAGVTLGQAGAIGGDTTTAARFSGTDTGYVAATTSTAGTAAYSTEAWFRTSSTTGGILYDASSSNTATASGTRQVSLDAAGHVLFAASSPGFGTTGVTLTTTGTFNNNAWHHVVATVGGAGATLYVDGNVVAQNTTVVNAGTNGGFWKVGGDGVRAAGAPGTPATFTPTYLAATIDEFALYPTALTATQVAQHYTLSGRSVTGGGNVAPTANFTSTASGLAVAFNASTSTDTDGTISSYAWTFGDSTSGTGVSPNHTYAAAGSYAVTLTVTDNAGATAVKTAQVVVSTTPTNAAPVASFTSSVSDLTTSVTSTSTDSDGTIAQYAYTFGDGGTASTANASHTYAAAGTYPVTLTVTDNAGSTGTTTSNVTVTAAPTGGTTYATDTFGRTVTGGLGTAEVGGAWTLGSSATNYAVNGSTARITVPAGSTRLAYLAGVSSTDTDMQATASVTRPTSGSVYAGVIARRVGTADYRARAVVAAAGTVTLQVLRTDTTLSTVSVSGLSVATGDQLRIRVQAVGISPTTLRAKVWKVGATEPTAWQVTTTDSTANLQSNGYVGLYGYYSSSAQPTSTVISFDNVSATASSTVVTPPAGNVAPVASFTSSASDLAVNFTSTSTDSDGTISSSAWNFGDSATATGATTSHTYATAGTYPVALTVTDNGGLTNTRTVNVTVTAGTTPPAAGVIASDDFARSTSANWGTATLGGAWTNSSSTSASYSTDGSVGRLNSLTASKTLEVYLQGVTSTSVDVQSTIALDPANAGGSVFASVIGRRVGTADYRARAVVASGGAVTLQLQRSGTSIVSSAISGLTYNAGDQLTVRLQVVGTGTTTLRAKVWKVGTTEPTAWQATTTDTTAALQVAGYTGLGSYVGSGITTLPQAVSFDNFTVTTVQ</sequence>
<feature type="signal peptide" evidence="1">
    <location>
        <begin position="1"/>
        <end position="33"/>
    </location>
</feature>
<dbReference type="Proteomes" id="UP000309133">
    <property type="component" value="Unassembled WGS sequence"/>
</dbReference>
<organism evidence="3 4">
    <name type="scientific">Naasia lichenicola</name>
    <dbReference type="NCBI Taxonomy" id="2565933"/>
    <lineage>
        <taxon>Bacteria</taxon>
        <taxon>Bacillati</taxon>
        <taxon>Actinomycetota</taxon>
        <taxon>Actinomycetes</taxon>
        <taxon>Micrococcales</taxon>
        <taxon>Microbacteriaceae</taxon>
        <taxon>Naasia</taxon>
    </lineage>
</organism>
<feature type="domain" description="PKD" evidence="2">
    <location>
        <begin position="794"/>
        <end position="882"/>
    </location>
</feature>
<dbReference type="PANTHER" id="PTHR36842:SF1">
    <property type="entry name" value="PROTEIN TOLB"/>
    <property type="match status" value="1"/>
</dbReference>
<accession>A0A4V3WT65</accession>
<dbReference type="InterPro" id="IPR022409">
    <property type="entry name" value="PKD/Chitinase_dom"/>
</dbReference>
<name>A0A4V3WT65_9MICO</name>
<gene>
    <name evidence="3" type="ORF">E6C64_09165</name>
</gene>
<evidence type="ECO:0000256" key="1">
    <source>
        <dbReference type="SAM" id="SignalP"/>
    </source>
</evidence>
<dbReference type="PANTHER" id="PTHR36842">
    <property type="entry name" value="PROTEIN TOLB HOMOLOG"/>
    <property type="match status" value="1"/>
</dbReference>
<dbReference type="InterPro" id="IPR011044">
    <property type="entry name" value="Quino_amine_DH_bsu"/>
</dbReference>
<dbReference type="EMBL" id="SSSM01000004">
    <property type="protein sequence ID" value="THG30797.1"/>
    <property type="molecule type" value="Genomic_DNA"/>
</dbReference>
<dbReference type="Gene3D" id="2.60.120.200">
    <property type="match status" value="1"/>
</dbReference>
<proteinExistence type="predicted"/>
<evidence type="ECO:0000313" key="4">
    <source>
        <dbReference type="Proteomes" id="UP000309133"/>
    </source>
</evidence>
<feature type="domain" description="PKD" evidence="2">
    <location>
        <begin position="1181"/>
        <end position="1266"/>
    </location>
</feature>
<feature type="domain" description="PKD" evidence="2">
    <location>
        <begin position="880"/>
        <end position="967"/>
    </location>
</feature>
<dbReference type="SUPFAM" id="SSF49899">
    <property type="entry name" value="Concanavalin A-like lectins/glucanases"/>
    <property type="match status" value="1"/>
</dbReference>
<dbReference type="InterPro" id="IPR024982">
    <property type="entry name" value="Rax2-like_C"/>
</dbReference>
<dbReference type="SUPFAM" id="SSF50969">
    <property type="entry name" value="YVTN repeat-like/Quinoprotein amine dehydrogenase"/>
    <property type="match status" value="1"/>
</dbReference>
<dbReference type="InterPro" id="IPR035986">
    <property type="entry name" value="PKD_dom_sf"/>
</dbReference>
<dbReference type="Pfam" id="PF12768">
    <property type="entry name" value="Rax2"/>
    <property type="match status" value="1"/>
</dbReference>
<evidence type="ECO:0000313" key="3">
    <source>
        <dbReference type="EMBL" id="THG30797.1"/>
    </source>
</evidence>
<evidence type="ECO:0000259" key="2">
    <source>
        <dbReference type="PROSITE" id="PS50093"/>
    </source>
</evidence>